<keyword evidence="3 4" id="KW-0443">Lipid metabolism</keyword>
<reference evidence="5" key="1">
    <citation type="journal article" date="2022" name="bioRxiv">
        <title>Deciphering the potential niche of two novel black yeast fungi from a biological soil crust based on their genomes, phenotypes, and melanin regulation.</title>
        <authorList>
            <consortium name="DOE Joint Genome Institute"/>
            <person name="Carr E.C."/>
            <person name="Barton Q."/>
            <person name="Grambo S."/>
            <person name="Sullivan M."/>
            <person name="Renfro C.M."/>
            <person name="Kuo A."/>
            <person name="Pangilinan J."/>
            <person name="Lipzen A."/>
            <person name="Keymanesh K."/>
            <person name="Savage E."/>
            <person name="Barry K."/>
            <person name="Grigoriev I.V."/>
            <person name="Riekhof W.R."/>
            <person name="Harris S.S."/>
        </authorList>
    </citation>
    <scope>NUCLEOTIDE SEQUENCE</scope>
    <source>
        <strain evidence="5">JF 03-4F</strain>
    </source>
</reference>
<name>A0AAN6E0Q8_9EURO</name>
<protein>
    <recommendedName>
        <fullName evidence="4">Putative phospholipase</fullName>
        <ecNumber evidence="4">3.1.1.47</ecNumber>
    </recommendedName>
</protein>
<dbReference type="PIRSF" id="PIRSF018169">
    <property type="entry name" value="PAF_acetylhydrolase"/>
    <property type="match status" value="1"/>
</dbReference>
<dbReference type="Pfam" id="PF03403">
    <property type="entry name" value="PAF-AH_p_II"/>
    <property type="match status" value="1"/>
</dbReference>
<evidence type="ECO:0000313" key="6">
    <source>
        <dbReference type="Proteomes" id="UP001203852"/>
    </source>
</evidence>
<dbReference type="InterPro" id="IPR016715">
    <property type="entry name" value="PAF_acetylhydro_eukaryote"/>
</dbReference>
<keyword evidence="1 4" id="KW-0378">Hydrolase</keyword>
<dbReference type="PANTHER" id="PTHR10272:SF7">
    <property type="entry name" value="PHOSPHOLIPASE-RELATED"/>
    <property type="match status" value="1"/>
</dbReference>
<dbReference type="AlphaFoldDB" id="A0AAN6E0Q8"/>
<comment type="similarity">
    <text evidence="4">Belongs to the serine esterase family.</text>
</comment>
<keyword evidence="6" id="KW-1185">Reference proteome</keyword>
<evidence type="ECO:0000256" key="2">
    <source>
        <dbReference type="ARBA" id="ARBA00022963"/>
    </source>
</evidence>
<evidence type="ECO:0000313" key="5">
    <source>
        <dbReference type="EMBL" id="KAI1614838.1"/>
    </source>
</evidence>
<evidence type="ECO:0000256" key="4">
    <source>
        <dbReference type="PIRNR" id="PIRNR018169"/>
    </source>
</evidence>
<keyword evidence="2 4" id="KW-0442">Lipid degradation</keyword>
<evidence type="ECO:0000256" key="3">
    <source>
        <dbReference type="ARBA" id="ARBA00023098"/>
    </source>
</evidence>
<dbReference type="Proteomes" id="UP001203852">
    <property type="component" value="Unassembled WGS sequence"/>
</dbReference>
<proteinExistence type="inferred from homology"/>
<accession>A0AAN6E0Q8</accession>
<dbReference type="EC" id="3.1.1.47" evidence="4"/>
<dbReference type="SUPFAM" id="SSF53474">
    <property type="entry name" value="alpha/beta-Hydrolases"/>
    <property type="match status" value="1"/>
</dbReference>
<dbReference type="Gene3D" id="3.40.50.1820">
    <property type="entry name" value="alpha/beta hydrolase"/>
    <property type="match status" value="1"/>
</dbReference>
<comment type="catalytic activity">
    <reaction evidence="4">
        <text>a 1-O-alkyl-2-acetyl-sn-glycero-3-phosphocholine + H2O = a 1-O-alkyl-sn-glycero-3-phosphocholine + acetate + H(+)</text>
        <dbReference type="Rhea" id="RHEA:17777"/>
        <dbReference type="ChEBI" id="CHEBI:15377"/>
        <dbReference type="ChEBI" id="CHEBI:15378"/>
        <dbReference type="ChEBI" id="CHEBI:30089"/>
        <dbReference type="ChEBI" id="CHEBI:30909"/>
        <dbReference type="ChEBI" id="CHEBI:36707"/>
        <dbReference type="EC" id="3.1.1.47"/>
    </reaction>
</comment>
<dbReference type="GO" id="GO:0003847">
    <property type="term" value="F:1-alkyl-2-acetylglycerophosphocholine esterase activity"/>
    <property type="evidence" value="ECO:0007669"/>
    <property type="project" value="UniProtKB-UniRule"/>
</dbReference>
<dbReference type="EMBL" id="MU404352">
    <property type="protein sequence ID" value="KAI1614838.1"/>
    <property type="molecule type" value="Genomic_DNA"/>
</dbReference>
<evidence type="ECO:0000256" key="1">
    <source>
        <dbReference type="ARBA" id="ARBA00022801"/>
    </source>
</evidence>
<organism evidence="5 6">
    <name type="scientific">Exophiala viscosa</name>
    <dbReference type="NCBI Taxonomy" id="2486360"/>
    <lineage>
        <taxon>Eukaryota</taxon>
        <taxon>Fungi</taxon>
        <taxon>Dikarya</taxon>
        <taxon>Ascomycota</taxon>
        <taxon>Pezizomycotina</taxon>
        <taxon>Eurotiomycetes</taxon>
        <taxon>Chaetothyriomycetidae</taxon>
        <taxon>Chaetothyriales</taxon>
        <taxon>Herpotrichiellaceae</taxon>
        <taxon>Exophiala</taxon>
    </lineage>
</organism>
<dbReference type="PANTHER" id="PTHR10272">
    <property type="entry name" value="PLATELET-ACTIVATING FACTOR ACETYLHYDROLASE"/>
    <property type="match status" value="1"/>
</dbReference>
<sequence length="502" mass="55808">MLSYLSPLPTLPDYTGFHKVGSTEYEIPLASLGLQPLPEDLTLSTVKFRLFYPTTAQPSSRYGVPWLQEPQTEYLDGYLRLARAKPWLRNIIQSIPYYLRSTRIPAYENAPPSSSDAPLPVVIFSHGIIGNMNTHSAILGELASYGVFCAAVEHRDGSGALSIVRNGDDAKKAPAPTEITSIGFRQVSLKIKPGVYEQRDEQLQIRLFELMATFRALEMLNAGLSVRNLASSTENECAIPKGALNLNPSAVTWAGHSFGGTTLIQFMKSIYYEDQREEDNYSLLLQSAPPSLKAQITPTSPLILLDPWYLPLKSTQTRWLYEKPLPCHHSDGEASNDGSARTVIVSCEEFAHHWPECHSHIPAIIAQDPTSVEVQTDEEYHKEFAMYKSPRDYVNKSRKRKAQAALDAAQKDPSVLGTSEKEVDENAKPISMFALHDTTHITHSDFGVMFSWFVWWFTGQKAPELAVQNTARCILEAAGLPAADDAARVMGSRGQAQLERLL</sequence>
<gene>
    <name evidence="5" type="ORF">EDD36DRAFT_166276</name>
</gene>
<dbReference type="InterPro" id="IPR029058">
    <property type="entry name" value="AB_hydrolase_fold"/>
</dbReference>
<comment type="caution">
    <text evidence="5">The sequence shown here is derived from an EMBL/GenBank/DDBJ whole genome shotgun (WGS) entry which is preliminary data.</text>
</comment>
<dbReference type="GO" id="GO:0016042">
    <property type="term" value="P:lipid catabolic process"/>
    <property type="evidence" value="ECO:0007669"/>
    <property type="project" value="UniProtKB-KW"/>
</dbReference>